<accession>A0AAV4U1H3</accession>
<feature type="compositionally biased region" description="Basic and acidic residues" evidence="4">
    <location>
        <begin position="289"/>
        <end position="345"/>
    </location>
</feature>
<name>A0AAV4U1H3_9ARAC</name>
<dbReference type="PANTHER" id="PTHR21402">
    <property type="entry name" value="GAMETOCYTE SPECIFIC FACTOR 1-RELATED"/>
    <property type="match status" value="1"/>
</dbReference>
<dbReference type="InterPro" id="IPR022776">
    <property type="entry name" value="TRM13/UPF0224_CHHC_Znf_dom"/>
</dbReference>
<dbReference type="Proteomes" id="UP001054837">
    <property type="component" value="Unassembled WGS sequence"/>
</dbReference>
<evidence type="ECO:0000256" key="4">
    <source>
        <dbReference type="SAM" id="MobiDB-lite"/>
    </source>
</evidence>
<evidence type="ECO:0000313" key="6">
    <source>
        <dbReference type="EMBL" id="GIY51600.1"/>
    </source>
</evidence>
<dbReference type="GO" id="GO:0005689">
    <property type="term" value="C:U12-type spliceosomal complex"/>
    <property type="evidence" value="ECO:0007669"/>
    <property type="project" value="TreeGrafter"/>
</dbReference>
<proteinExistence type="predicted"/>
<keyword evidence="3" id="KW-0862">Zinc</keyword>
<dbReference type="PROSITE" id="PS51800">
    <property type="entry name" value="ZF_CHHC_U11_48K"/>
    <property type="match status" value="1"/>
</dbReference>
<comment type="caution">
    <text evidence="6">The sequence shown here is derived from an EMBL/GenBank/DDBJ whole genome shotgun (WGS) entry which is preliminary data.</text>
</comment>
<protein>
    <recommendedName>
        <fullName evidence="5">CHHC U11-48K-type domain-containing protein</fullName>
    </recommendedName>
</protein>
<organism evidence="6 7">
    <name type="scientific">Caerostris darwini</name>
    <dbReference type="NCBI Taxonomy" id="1538125"/>
    <lineage>
        <taxon>Eukaryota</taxon>
        <taxon>Metazoa</taxon>
        <taxon>Ecdysozoa</taxon>
        <taxon>Arthropoda</taxon>
        <taxon>Chelicerata</taxon>
        <taxon>Arachnida</taxon>
        <taxon>Araneae</taxon>
        <taxon>Araneomorphae</taxon>
        <taxon>Entelegynae</taxon>
        <taxon>Araneoidea</taxon>
        <taxon>Araneidae</taxon>
        <taxon>Caerostris</taxon>
    </lineage>
</organism>
<evidence type="ECO:0000259" key="5">
    <source>
        <dbReference type="PROSITE" id="PS51800"/>
    </source>
</evidence>
<keyword evidence="1" id="KW-0479">Metal-binding</keyword>
<evidence type="ECO:0000256" key="1">
    <source>
        <dbReference type="ARBA" id="ARBA00022723"/>
    </source>
</evidence>
<feature type="domain" description="CHHC U11-48K-type" evidence="5">
    <location>
        <begin position="43"/>
        <end position="70"/>
    </location>
</feature>
<feature type="region of interest" description="Disordered" evidence="4">
    <location>
        <begin position="260"/>
        <end position="384"/>
    </location>
</feature>
<reference evidence="6 7" key="1">
    <citation type="submission" date="2021-06" db="EMBL/GenBank/DDBJ databases">
        <title>Caerostris darwini draft genome.</title>
        <authorList>
            <person name="Kono N."/>
            <person name="Arakawa K."/>
        </authorList>
    </citation>
    <scope>NUCLEOTIDE SEQUENCE [LARGE SCALE GENOMIC DNA]</scope>
</reference>
<dbReference type="EMBL" id="BPLQ01010560">
    <property type="protein sequence ID" value="GIY51600.1"/>
    <property type="molecule type" value="Genomic_DNA"/>
</dbReference>
<evidence type="ECO:0000313" key="7">
    <source>
        <dbReference type="Proteomes" id="UP001054837"/>
    </source>
</evidence>
<evidence type="ECO:0000256" key="2">
    <source>
        <dbReference type="ARBA" id="ARBA00022771"/>
    </source>
</evidence>
<dbReference type="InterPro" id="IPR036236">
    <property type="entry name" value="Znf_C2H2_sf"/>
</dbReference>
<dbReference type="GO" id="GO:0005654">
    <property type="term" value="C:nucleoplasm"/>
    <property type="evidence" value="ECO:0007669"/>
    <property type="project" value="TreeGrafter"/>
</dbReference>
<sequence>MDINTRLKVIEELDLYLSEKKDFLFEICNTLGWTEESLQDEGKIQCPYDPGHWIPESSLSNHMQKCSLVKNDYLIEEIGKQPPSSAFFYQNVPSVNPVTIDKETLTNILVEKGLIEKISIRYKTGDLVLYRIQFPLDEMPDVPKTSDRWEVDFNPEQRLAVYDYVVEEAKKANQRNNVDLEDLMIDFEKKDDKTDRPKTQLEILAEQRDYKRRRQSYRAKNVHITKKSYTEIMKEVIENQTSFLADLRKQEIYENQDNGIVDERQKWDPDSVKRNQNDSSAESNHWRSKRDTSKDIKKRERSPSPRDRSYSPKELNHDTQKRERSPKESRHSYRVNESRDHYSDKRKSRSRSPKRKKRKHHRSRSRSRSRKHKKSHRKHKKSSN</sequence>
<dbReference type="PANTHER" id="PTHR21402:SF10">
    <property type="entry name" value="U11_U12 SMALL NUCLEAR RIBONUCLEOPROTEIN 48 KDA PROTEIN"/>
    <property type="match status" value="1"/>
</dbReference>
<keyword evidence="2" id="KW-0863">Zinc-finger</keyword>
<evidence type="ECO:0000256" key="3">
    <source>
        <dbReference type="ARBA" id="ARBA00022833"/>
    </source>
</evidence>
<dbReference type="InterPro" id="IPR051591">
    <property type="entry name" value="UPF0224_FAM112_RNA_Proc"/>
</dbReference>
<feature type="compositionally biased region" description="Basic and acidic residues" evidence="4">
    <location>
        <begin position="261"/>
        <end position="276"/>
    </location>
</feature>
<dbReference type="GO" id="GO:0005829">
    <property type="term" value="C:cytosol"/>
    <property type="evidence" value="ECO:0007669"/>
    <property type="project" value="TreeGrafter"/>
</dbReference>
<dbReference type="GO" id="GO:0008270">
    <property type="term" value="F:zinc ion binding"/>
    <property type="evidence" value="ECO:0007669"/>
    <property type="project" value="UniProtKB-KW"/>
</dbReference>
<gene>
    <name evidence="6" type="primary">SNRNP48</name>
    <name evidence="6" type="ORF">CDAR_365222</name>
</gene>
<dbReference type="AlphaFoldDB" id="A0AAV4U1H3"/>
<feature type="compositionally biased region" description="Basic residues" evidence="4">
    <location>
        <begin position="346"/>
        <end position="384"/>
    </location>
</feature>
<dbReference type="Pfam" id="PF05253">
    <property type="entry name" value="zf-U11-48K"/>
    <property type="match status" value="1"/>
</dbReference>
<keyword evidence="7" id="KW-1185">Reference proteome</keyword>
<dbReference type="SUPFAM" id="SSF57667">
    <property type="entry name" value="beta-beta-alpha zinc fingers"/>
    <property type="match status" value="1"/>
</dbReference>